<dbReference type="InterPro" id="IPR001647">
    <property type="entry name" value="HTH_TetR"/>
</dbReference>
<accession>A0ABW8A4J6</accession>
<dbReference type="InterPro" id="IPR009057">
    <property type="entry name" value="Homeodomain-like_sf"/>
</dbReference>
<sequence length="208" mass="22559">MAAGARRGSPLTPEEIYATALRLVNEGGVEALSMRKLAAALDVNPMSLYHHVESKTALIDQICLTMAERLEIPVMDGAPWQERLRALGHAYRRLATTYPALWSYVHTHPELVAAREGGLWDVFLPILRAAGVPEDELLRTADVLHAFVTGLLINQQNGHIGSDRSPEAMDRMFETAIDLILDGLTARHSPAGRAGGGAADEARPAAPR</sequence>
<feature type="domain" description="HTH tetR-type" evidence="5">
    <location>
        <begin position="10"/>
        <end position="70"/>
    </location>
</feature>
<evidence type="ECO:0000259" key="5">
    <source>
        <dbReference type="PROSITE" id="PS50977"/>
    </source>
</evidence>
<dbReference type="RefSeq" id="WP_180903722.1">
    <property type="nucleotide sequence ID" value="NZ_JBITMB010000004.1"/>
</dbReference>
<evidence type="ECO:0000256" key="1">
    <source>
        <dbReference type="ARBA" id="ARBA00023015"/>
    </source>
</evidence>
<reference evidence="6 7" key="1">
    <citation type="submission" date="2024-10" db="EMBL/GenBank/DDBJ databases">
        <title>The Natural Products Discovery Center: Release of the First 8490 Sequenced Strains for Exploring Actinobacteria Biosynthetic Diversity.</title>
        <authorList>
            <person name="Kalkreuter E."/>
            <person name="Kautsar S.A."/>
            <person name="Yang D."/>
            <person name="Bader C.D."/>
            <person name="Teijaro C.N."/>
            <person name="Fluegel L."/>
            <person name="Davis C.M."/>
            <person name="Simpson J.R."/>
            <person name="Lauterbach L."/>
            <person name="Steele A.D."/>
            <person name="Gui C."/>
            <person name="Meng S."/>
            <person name="Li G."/>
            <person name="Viehrig K."/>
            <person name="Ye F."/>
            <person name="Su P."/>
            <person name="Kiefer A.F."/>
            <person name="Nichols A."/>
            <person name="Cepeda A.J."/>
            <person name="Yan W."/>
            <person name="Fan B."/>
            <person name="Jiang Y."/>
            <person name="Adhikari A."/>
            <person name="Zheng C.-J."/>
            <person name="Schuster L."/>
            <person name="Cowan T.M."/>
            <person name="Smanski M.J."/>
            <person name="Chevrette M.G."/>
            <person name="De Carvalho L.P.S."/>
            <person name="Shen B."/>
        </authorList>
    </citation>
    <scope>NUCLEOTIDE SEQUENCE [LARGE SCALE GENOMIC DNA]</scope>
    <source>
        <strain evidence="6 7">NPDC049503</strain>
    </source>
</reference>
<dbReference type="Proteomes" id="UP001612928">
    <property type="component" value="Unassembled WGS sequence"/>
</dbReference>
<evidence type="ECO:0000313" key="6">
    <source>
        <dbReference type="EMBL" id="MFI7441709.1"/>
    </source>
</evidence>
<keyword evidence="1" id="KW-0805">Transcription regulation</keyword>
<dbReference type="PROSITE" id="PS50977">
    <property type="entry name" value="HTH_TETR_2"/>
    <property type="match status" value="1"/>
</dbReference>
<name>A0ABW8A4J6_9ACTN</name>
<dbReference type="PANTHER" id="PTHR30055:SF151">
    <property type="entry name" value="TRANSCRIPTIONAL REGULATORY PROTEIN"/>
    <property type="match status" value="1"/>
</dbReference>
<gene>
    <name evidence="6" type="ORF">ACIBP5_17265</name>
</gene>
<dbReference type="Pfam" id="PF13305">
    <property type="entry name" value="TetR_C_33"/>
    <property type="match status" value="1"/>
</dbReference>
<dbReference type="SUPFAM" id="SSF48498">
    <property type="entry name" value="Tetracyclin repressor-like, C-terminal domain"/>
    <property type="match status" value="1"/>
</dbReference>
<dbReference type="EMBL" id="JBITMB010000004">
    <property type="protein sequence ID" value="MFI7441709.1"/>
    <property type="molecule type" value="Genomic_DNA"/>
</dbReference>
<proteinExistence type="predicted"/>
<dbReference type="Gene3D" id="1.10.357.10">
    <property type="entry name" value="Tetracycline Repressor, domain 2"/>
    <property type="match status" value="1"/>
</dbReference>
<dbReference type="InterPro" id="IPR025996">
    <property type="entry name" value="MT1864/Rv1816-like_C"/>
</dbReference>
<dbReference type="PANTHER" id="PTHR30055">
    <property type="entry name" value="HTH-TYPE TRANSCRIPTIONAL REGULATOR RUTR"/>
    <property type="match status" value="1"/>
</dbReference>
<dbReference type="InterPro" id="IPR050109">
    <property type="entry name" value="HTH-type_TetR-like_transc_reg"/>
</dbReference>
<keyword evidence="2 4" id="KW-0238">DNA-binding</keyword>
<organism evidence="6 7">
    <name type="scientific">Nonomuraea indica</name>
    <dbReference type="NCBI Taxonomy" id="1581193"/>
    <lineage>
        <taxon>Bacteria</taxon>
        <taxon>Bacillati</taxon>
        <taxon>Actinomycetota</taxon>
        <taxon>Actinomycetes</taxon>
        <taxon>Streptosporangiales</taxon>
        <taxon>Streptosporangiaceae</taxon>
        <taxon>Nonomuraea</taxon>
    </lineage>
</organism>
<feature type="DNA-binding region" description="H-T-H motif" evidence="4">
    <location>
        <begin position="33"/>
        <end position="52"/>
    </location>
</feature>
<dbReference type="SUPFAM" id="SSF46689">
    <property type="entry name" value="Homeodomain-like"/>
    <property type="match status" value="1"/>
</dbReference>
<dbReference type="InterPro" id="IPR036271">
    <property type="entry name" value="Tet_transcr_reg_TetR-rel_C_sf"/>
</dbReference>
<keyword evidence="7" id="KW-1185">Reference proteome</keyword>
<protein>
    <submittedName>
        <fullName evidence="6">TetR/AcrR family transcriptional regulator</fullName>
    </submittedName>
</protein>
<comment type="caution">
    <text evidence="6">The sequence shown here is derived from an EMBL/GenBank/DDBJ whole genome shotgun (WGS) entry which is preliminary data.</text>
</comment>
<evidence type="ECO:0000313" key="7">
    <source>
        <dbReference type="Proteomes" id="UP001612928"/>
    </source>
</evidence>
<evidence type="ECO:0000256" key="4">
    <source>
        <dbReference type="PROSITE-ProRule" id="PRU00335"/>
    </source>
</evidence>
<dbReference type="Pfam" id="PF00440">
    <property type="entry name" value="TetR_N"/>
    <property type="match status" value="1"/>
</dbReference>
<keyword evidence="3" id="KW-0804">Transcription</keyword>
<evidence type="ECO:0000256" key="2">
    <source>
        <dbReference type="ARBA" id="ARBA00023125"/>
    </source>
</evidence>
<evidence type="ECO:0000256" key="3">
    <source>
        <dbReference type="ARBA" id="ARBA00023163"/>
    </source>
</evidence>